<dbReference type="Proteomes" id="UP001159363">
    <property type="component" value="Chromosome 3"/>
</dbReference>
<keyword evidence="3" id="KW-1185">Reference proteome</keyword>
<protein>
    <submittedName>
        <fullName evidence="2">Uncharacterized protein</fullName>
    </submittedName>
</protein>
<accession>A0ABQ9HUL9</accession>
<feature type="compositionally biased region" description="Low complexity" evidence="1">
    <location>
        <begin position="47"/>
        <end position="74"/>
    </location>
</feature>
<dbReference type="EMBL" id="JARBHB010000003">
    <property type="protein sequence ID" value="KAJ8887990.1"/>
    <property type="molecule type" value="Genomic_DNA"/>
</dbReference>
<reference evidence="2 3" key="1">
    <citation type="submission" date="2023-02" db="EMBL/GenBank/DDBJ databases">
        <title>LHISI_Scaffold_Assembly.</title>
        <authorList>
            <person name="Stuart O.P."/>
            <person name="Cleave R."/>
            <person name="Magrath M.J.L."/>
            <person name="Mikheyev A.S."/>
        </authorList>
    </citation>
    <scope>NUCLEOTIDE SEQUENCE [LARGE SCALE GENOMIC DNA]</scope>
    <source>
        <strain evidence="2">Daus_M_001</strain>
        <tissue evidence="2">Leg muscle</tissue>
    </source>
</reference>
<evidence type="ECO:0000256" key="1">
    <source>
        <dbReference type="SAM" id="MobiDB-lite"/>
    </source>
</evidence>
<feature type="region of interest" description="Disordered" evidence="1">
    <location>
        <begin position="36"/>
        <end position="75"/>
    </location>
</feature>
<organism evidence="2 3">
    <name type="scientific">Dryococelus australis</name>
    <dbReference type="NCBI Taxonomy" id="614101"/>
    <lineage>
        <taxon>Eukaryota</taxon>
        <taxon>Metazoa</taxon>
        <taxon>Ecdysozoa</taxon>
        <taxon>Arthropoda</taxon>
        <taxon>Hexapoda</taxon>
        <taxon>Insecta</taxon>
        <taxon>Pterygota</taxon>
        <taxon>Neoptera</taxon>
        <taxon>Polyneoptera</taxon>
        <taxon>Phasmatodea</taxon>
        <taxon>Verophasmatodea</taxon>
        <taxon>Anareolatae</taxon>
        <taxon>Phasmatidae</taxon>
        <taxon>Eurycanthinae</taxon>
        <taxon>Dryococelus</taxon>
    </lineage>
</organism>
<evidence type="ECO:0000313" key="2">
    <source>
        <dbReference type="EMBL" id="KAJ8887990.1"/>
    </source>
</evidence>
<name>A0ABQ9HUL9_9NEOP</name>
<gene>
    <name evidence="2" type="ORF">PR048_007475</name>
</gene>
<proteinExistence type="predicted"/>
<evidence type="ECO:0000313" key="3">
    <source>
        <dbReference type="Proteomes" id="UP001159363"/>
    </source>
</evidence>
<sequence length="111" mass="12244">MINSWSTYTTGAILLAGLPSKYELMIMGIESSGIRVKSESTNDGGDSALYSSSSKRTSLRNSNNSSNNHISGKSYQKGPCCCECNRYGHILWICDQVTRRKNINKPRNSTT</sequence>
<comment type="caution">
    <text evidence="2">The sequence shown here is derived from an EMBL/GenBank/DDBJ whole genome shotgun (WGS) entry which is preliminary data.</text>
</comment>